<keyword evidence="8" id="KW-1185">Reference proteome</keyword>
<dbReference type="InterPro" id="IPR012967">
    <property type="entry name" value="COMT_dimerisation"/>
</dbReference>
<evidence type="ECO:0000256" key="2">
    <source>
        <dbReference type="ARBA" id="ARBA00022679"/>
    </source>
</evidence>
<dbReference type="InterPro" id="IPR001077">
    <property type="entry name" value="COMT_C"/>
</dbReference>
<evidence type="ECO:0000313" key="8">
    <source>
        <dbReference type="Proteomes" id="UP000598488"/>
    </source>
</evidence>
<sequence>MDTMNPTVARLLNTNQPIRITDQVPAHLRQKWGSEGPYENLDLFQSFAKFVKQDPTARAIVDETTSYSYQDLYDKSLSLAGFLNDLGIKKGDVIAINLANSWQACAADLAVAALGAIALPYPVGRKHRETLLLLKQAQAKAIICEPFVGETDYEALLEGIRSDLPSLKHILIKGIPQHSNINLADTWTHTAYDFQPQNLHANEPVRIIASSGTESAPKLVLYSHNSLVGGQASYLKSLGAEVRSMRALFCVSLASPFGSLGTSCILAAFGGTLVTQNRFSPETTLTQISNNHVTHVFCGPNMVDMLLAAQQASSTTPECEALCGFISGGAPLSTQTAYSVKQIFGCSLIQSYGSADGIACHTGLNDDIDTTVETVGLPDPDVIDIKIVDENEQPLPHNTEGEILALGPMTPMCYYNAPELDAKYRTQNGWVRTGDKAMLDEQGRLKIMGRRNDTLLRNGIKINRVELEMLIREYPNVSEVAVVEYQKSNGSSLLSACVVPSPGYAAPNKDQINHFLLKDLGVERYKLIDNALSFANLPLAPSGKVDLKRLTSQAQLIPDEQQEISAKEILDLLMGVERAGVLRAAIELKVFDLLEAGETQTSGLAQAAQTDLRGMRILLAALAGLGLIEESNAQVYRLTKTAKRHLVSTSPYYVGGLSQVYTADLMWEAFKHFKDCVISGKSLLSQGLEADDHIYWQEFAQGIANTSRVTAKRMAEMIVPLVRHQPKISILDMACGNGIYGFTLTSQLENASLTSIDWPTTQPVWQKTAAQFGLSQRAEFIGENLFKTTPGAKKYDVIILSQILHHFDLKSCQQLIKLASDQLNAEGQIIVLDFMLSDQLSATEEAVPRLFGSQMLALTEDGECYPVNTIKKLLSEQGLQLRSAQQFKGLPVHYVLAQNTQSVLDKY</sequence>
<dbReference type="Gene3D" id="1.10.10.10">
    <property type="entry name" value="Winged helix-like DNA-binding domain superfamily/Winged helix DNA-binding domain"/>
    <property type="match status" value="1"/>
</dbReference>
<evidence type="ECO:0000259" key="4">
    <source>
        <dbReference type="Pfam" id="PF00501"/>
    </source>
</evidence>
<dbReference type="InterPro" id="IPR050237">
    <property type="entry name" value="ATP-dep_AMP-bd_enzyme"/>
</dbReference>
<dbReference type="InterPro" id="IPR029063">
    <property type="entry name" value="SAM-dependent_MTases_sf"/>
</dbReference>
<dbReference type="InterPro" id="IPR020845">
    <property type="entry name" value="AMP-binding_CS"/>
</dbReference>
<name>A0ABS0ZGG5_9GAMM</name>
<feature type="domain" description="AMP-dependent synthetase/ligase" evidence="4">
    <location>
        <begin position="48"/>
        <end position="415"/>
    </location>
</feature>
<dbReference type="InterPro" id="IPR000873">
    <property type="entry name" value="AMP-dep_synth/lig_dom"/>
</dbReference>
<dbReference type="CDD" id="cd04433">
    <property type="entry name" value="AFD_class_I"/>
    <property type="match status" value="1"/>
</dbReference>
<dbReference type="Proteomes" id="UP000598488">
    <property type="component" value="Unassembled WGS sequence"/>
</dbReference>
<dbReference type="InterPro" id="IPR036390">
    <property type="entry name" value="WH_DNA-bd_sf"/>
</dbReference>
<dbReference type="CDD" id="cd02440">
    <property type="entry name" value="AdoMet_MTases"/>
    <property type="match status" value="1"/>
</dbReference>
<evidence type="ECO:0000313" key="7">
    <source>
        <dbReference type="EMBL" id="MBJ7552021.1"/>
    </source>
</evidence>
<dbReference type="SUPFAM" id="SSF46785">
    <property type="entry name" value="Winged helix' DNA-binding domain"/>
    <property type="match status" value="1"/>
</dbReference>
<dbReference type="PROSITE" id="PS00455">
    <property type="entry name" value="AMP_BINDING"/>
    <property type="match status" value="1"/>
</dbReference>
<dbReference type="Gene3D" id="3.40.50.150">
    <property type="entry name" value="Vaccinia Virus protein VP39"/>
    <property type="match status" value="1"/>
</dbReference>
<evidence type="ECO:0000259" key="5">
    <source>
        <dbReference type="Pfam" id="PF00891"/>
    </source>
</evidence>
<evidence type="ECO:0000259" key="6">
    <source>
        <dbReference type="Pfam" id="PF08100"/>
    </source>
</evidence>
<evidence type="ECO:0000256" key="1">
    <source>
        <dbReference type="ARBA" id="ARBA00022603"/>
    </source>
</evidence>
<dbReference type="PANTHER" id="PTHR43767">
    <property type="entry name" value="LONG-CHAIN-FATTY-ACID--COA LIGASE"/>
    <property type="match status" value="1"/>
</dbReference>
<evidence type="ECO:0000256" key="3">
    <source>
        <dbReference type="ARBA" id="ARBA00022691"/>
    </source>
</evidence>
<dbReference type="Pfam" id="PF08100">
    <property type="entry name" value="Dimerisation"/>
    <property type="match status" value="1"/>
</dbReference>
<dbReference type="PROSITE" id="PS51683">
    <property type="entry name" value="SAM_OMT_II"/>
    <property type="match status" value="1"/>
</dbReference>
<dbReference type="RefSeq" id="WP_199463607.1">
    <property type="nucleotide sequence ID" value="NZ_JAEMUH010000015.1"/>
</dbReference>
<dbReference type="SUPFAM" id="SSF56801">
    <property type="entry name" value="Acetyl-CoA synthetase-like"/>
    <property type="match status" value="1"/>
</dbReference>
<organism evidence="7 8">
    <name type="scientific">Marinomonas ostreistagni</name>
    <dbReference type="NCBI Taxonomy" id="359209"/>
    <lineage>
        <taxon>Bacteria</taxon>
        <taxon>Pseudomonadati</taxon>
        <taxon>Pseudomonadota</taxon>
        <taxon>Gammaproteobacteria</taxon>
        <taxon>Oceanospirillales</taxon>
        <taxon>Oceanospirillaceae</taxon>
        <taxon>Marinomonas</taxon>
    </lineage>
</organism>
<comment type="caution">
    <text evidence="7">The sequence shown here is derived from an EMBL/GenBank/DDBJ whole genome shotgun (WGS) entry which is preliminary data.</text>
</comment>
<dbReference type="SUPFAM" id="SSF53335">
    <property type="entry name" value="S-adenosyl-L-methionine-dependent methyltransferases"/>
    <property type="match status" value="1"/>
</dbReference>
<feature type="domain" description="O-methyltransferase C-terminal" evidence="5">
    <location>
        <begin position="690"/>
        <end position="879"/>
    </location>
</feature>
<dbReference type="InterPro" id="IPR045851">
    <property type="entry name" value="AMP-bd_C_sf"/>
</dbReference>
<keyword evidence="3" id="KW-0949">S-adenosyl-L-methionine</keyword>
<dbReference type="Gene3D" id="3.40.50.12780">
    <property type="entry name" value="N-terminal domain of ligase-like"/>
    <property type="match status" value="1"/>
</dbReference>
<proteinExistence type="predicted"/>
<dbReference type="Gene3D" id="3.30.300.30">
    <property type="match status" value="1"/>
</dbReference>
<dbReference type="InterPro" id="IPR036388">
    <property type="entry name" value="WH-like_DNA-bd_sf"/>
</dbReference>
<dbReference type="InterPro" id="IPR042099">
    <property type="entry name" value="ANL_N_sf"/>
</dbReference>
<feature type="domain" description="O-methyltransferase dimerisation" evidence="6">
    <location>
        <begin position="574"/>
        <end position="648"/>
    </location>
</feature>
<dbReference type="Pfam" id="PF00891">
    <property type="entry name" value="Methyltransf_2"/>
    <property type="match status" value="1"/>
</dbReference>
<dbReference type="Pfam" id="PF00501">
    <property type="entry name" value="AMP-binding"/>
    <property type="match status" value="1"/>
</dbReference>
<keyword evidence="1" id="KW-0489">Methyltransferase</keyword>
<accession>A0ABS0ZGG5</accession>
<protein>
    <submittedName>
        <fullName evidence="7">AMP-binding protein</fullName>
    </submittedName>
</protein>
<reference evidence="7 8" key="1">
    <citation type="submission" date="2020-12" db="EMBL/GenBank/DDBJ databases">
        <title>Comparative genome analysis of fungal antagonists Marinomonas ostreistagni 398 and M. spartinae 468.</title>
        <authorList>
            <person name="Fields J.L."/>
            <person name="Mavrodi O.V."/>
            <person name="Biber P.D."/>
            <person name="Indest K.J."/>
            <person name="Mavrodi D.V."/>
        </authorList>
    </citation>
    <scope>NUCLEOTIDE SEQUENCE [LARGE SCALE GENOMIC DNA]</scope>
    <source>
        <strain evidence="7 8">USM7</strain>
    </source>
</reference>
<keyword evidence="2" id="KW-0808">Transferase</keyword>
<gene>
    <name evidence="7" type="ORF">JHD44_15130</name>
</gene>
<dbReference type="PANTHER" id="PTHR43767:SF1">
    <property type="entry name" value="NONRIBOSOMAL PEPTIDE SYNTHASE PES1 (EUROFUNG)-RELATED"/>
    <property type="match status" value="1"/>
</dbReference>
<dbReference type="EMBL" id="JAEMUH010000015">
    <property type="protein sequence ID" value="MBJ7552021.1"/>
    <property type="molecule type" value="Genomic_DNA"/>
</dbReference>
<dbReference type="InterPro" id="IPR016461">
    <property type="entry name" value="COMT-like"/>
</dbReference>